<name>A0ABX6A459_9MICO</name>
<gene>
    <name evidence="1" type="ORF">FOB48_04650</name>
</gene>
<protein>
    <recommendedName>
        <fullName evidence="3">Phage tail protein</fullName>
    </recommendedName>
</protein>
<accession>A0ABX6A459</accession>
<keyword evidence="2" id="KW-1185">Reference proteome</keyword>
<proteinExistence type="predicted"/>
<dbReference type="EMBL" id="CP044108">
    <property type="protein sequence ID" value="QEU11654.1"/>
    <property type="molecule type" value="Genomic_DNA"/>
</dbReference>
<evidence type="ECO:0000313" key="1">
    <source>
        <dbReference type="EMBL" id="QEU11654.1"/>
    </source>
</evidence>
<reference evidence="1 2" key="1">
    <citation type="submission" date="2019-09" db="EMBL/GenBank/DDBJ databases">
        <title>FDA dAtabase for Regulatory Grade micrObial Sequences (FDA-ARGOS): Supporting development and validation of Infectious Disease Dx tests.</title>
        <authorList>
            <person name="Sciortino C."/>
            <person name="Tallon L."/>
            <person name="Sadzewicz L."/>
            <person name="Vavikolanu K."/>
            <person name="Mehta A."/>
            <person name="Aluvathingal J."/>
            <person name="Nadendla S."/>
            <person name="Nandy P."/>
            <person name="Geyer C."/>
            <person name="Yan Y."/>
            <person name="Sichtig H."/>
        </authorList>
    </citation>
    <scope>NUCLEOTIDE SEQUENCE [LARGE SCALE GENOMIC DNA]</scope>
    <source>
        <strain evidence="1 2">FDAARGOS_640</strain>
    </source>
</reference>
<dbReference type="RefSeq" id="WP_150333040.1">
    <property type="nucleotide sequence ID" value="NZ_CP044108.1"/>
</dbReference>
<sequence length="270" mass="29991">MIDSLTVGGVDMLHGPWDMERVTGWFDTPGVRLETVDRLRHGEHTSDGRWSNRLVRITGLFHHDDCDDQQAERDRLAGLFHDGQVVEVRMVHGGLDLANNFRLADELKVEPDTDTLSDFDMLLAAVDPYLYAPEQVTFLHPVGTGIGLEYPLFHRGGVLTFGTGIAANDPIRNAGNAEAWPVFLVVGDFPGGFEITVGGRTVTWPWPTTKARPVEVRMDGSIFEAGSNMTHHATRRDWVSIPPNGVIAPEFRGLQGGEGWCEVHHRDTYI</sequence>
<evidence type="ECO:0000313" key="2">
    <source>
        <dbReference type="Proteomes" id="UP000323865"/>
    </source>
</evidence>
<organism evidence="1 2">
    <name type="scientific">Dermabacter vaginalis</name>
    <dbReference type="NCBI Taxonomy" id="1630135"/>
    <lineage>
        <taxon>Bacteria</taxon>
        <taxon>Bacillati</taxon>
        <taxon>Actinomycetota</taxon>
        <taxon>Actinomycetes</taxon>
        <taxon>Micrococcales</taxon>
        <taxon>Dermabacteraceae</taxon>
        <taxon>Dermabacter</taxon>
    </lineage>
</organism>
<dbReference type="Proteomes" id="UP000323865">
    <property type="component" value="Chromosome"/>
</dbReference>
<evidence type="ECO:0008006" key="3">
    <source>
        <dbReference type="Google" id="ProtNLM"/>
    </source>
</evidence>